<reference evidence="2 3" key="1">
    <citation type="submission" date="2024-04" db="EMBL/GenBank/DDBJ databases">
        <authorList>
            <person name="Fracassetti M."/>
        </authorList>
    </citation>
    <scope>NUCLEOTIDE SEQUENCE [LARGE SCALE GENOMIC DNA]</scope>
</reference>
<organism evidence="2 3">
    <name type="scientific">Linum trigynum</name>
    <dbReference type="NCBI Taxonomy" id="586398"/>
    <lineage>
        <taxon>Eukaryota</taxon>
        <taxon>Viridiplantae</taxon>
        <taxon>Streptophyta</taxon>
        <taxon>Embryophyta</taxon>
        <taxon>Tracheophyta</taxon>
        <taxon>Spermatophyta</taxon>
        <taxon>Magnoliopsida</taxon>
        <taxon>eudicotyledons</taxon>
        <taxon>Gunneridae</taxon>
        <taxon>Pentapetalae</taxon>
        <taxon>rosids</taxon>
        <taxon>fabids</taxon>
        <taxon>Malpighiales</taxon>
        <taxon>Linaceae</taxon>
        <taxon>Linum</taxon>
    </lineage>
</organism>
<feature type="compositionally biased region" description="Basic and acidic residues" evidence="1">
    <location>
        <begin position="52"/>
        <end position="70"/>
    </location>
</feature>
<name>A0AAV2CGZ6_9ROSI</name>
<protein>
    <submittedName>
        <fullName evidence="2">Uncharacterized protein</fullName>
    </submittedName>
</protein>
<feature type="region of interest" description="Disordered" evidence="1">
    <location>
        <begin position="52"/>
        <end position="105"/>
    </location>
</feature>
<gene>
    <name evidence="2" type="ORF">LTRI10_LOCUS3531</name>
</gene>
<dbReference type="EMBL" id="OZ034813">
    <property type="protein sequence ID" value="CAL1355797.1"/>
    <property type="molecule type" value="Genomic_DNA"/>
</dbReference>
<sequence length="215" mass="24378">MRTGAPGPRNWLSHIAKKEDVKIWAILKKKFEMDCTVSNFENGTPLVREEVEGTSKEEALGGERNAREMEQPAAISMKDNSRNKPQKPLEDNVPTTKGQGKGLNREKEVAVVGALQKFKMDNGVGLITRRHTRNVWCRQEQKKERTQQETQLTPQKRNVDTQGGEMHIDFEVPKHPKKAKVLDFQVGQEKDQQGRQNNLDGDLADSVIEQSRPAQ</sequence>
<dbReference type="AlphaFoldDB" id="A0AAV2CGZ6"/>
<proteinExistence type="predicted"/>
<evidence type="ECO:0000256" key="1">
    <source>
        <dbReference type="SAM" id="MobiDB-lite"/>
    </source>
</evidence>
<evidence type="ECO:0000313" key="3">
    <source>
        <dbReference type="Proteomes" id="UP001497516"/>
    </source>
</evidence>
<feature type="compositionally biased region" description="Basic and acidic residues" evidence="1">
    <location>
        <begin position="79"/>
        <end position="90"/>
    </location>
</feature>
<dbReference type="Proteomes" id="UP001497516">
    <property type="component" value="Chromosome 1"/>
</dbReference>
<keyword evidence="3" id="KW-1185">Reference proteome</keyword>
<evidence type="ECO:0000313" key="2">
    <source>
        <dbReference type="EMBL" id="CAL1355797.1"/>
    </source>
</evidence>
<feature type="region of interest" description="Disordered" evidence="1">
    <location>
        <begin position="138"/>
        <end position="215"/>
    </location>
</feature>
<accession>A0AAV2CGZ6</accession>